<evidence type="ECO:0000313" key="3">
    <source>
        <dbReference type="Proteomes" id="UP000075670"/>
    </source>
</evidence>
<keyword evidence="1" id="KW-0812">Transmembrane</keyword>
<evidence type="ECO:0000313" key="2">
    <source>
        <dbReference type="EMBL" id="KYH32944.1"/>
    </source>
</evidence>
<sequence length="77" mass="8736">MAGLFILVVVYTIIFLLDVPPLVRRRAWRELLAFAVLSLMGLALGVPWSLGHKIFFPSEALIKFFEPLARLVLDPQE</sequence>
<keyword evidence="1" id="KW-0472">Membrane</keyword>
<dbReference type="Proteomes" id="UP000075670">
    <property type="component" value="Unassembled WGS sequence"/>
</dbReference>
<gene>
    <name evidence="2" type="ORF">MOMUL_07220</name>
</gene>
<feature type="transmembrane region" description="Helical" evidence="1">
    <location>
        <begin position="6"/>
        <end position="24"/>
    </location>
</feature>
<protein>
    <submittedName>
        <fullName evidence="2">Uncharacterized protein</fullName>
    </submittedName>
</protein>
<proteinExistence type="predicted"/>
<evidence type="ECO:0000256" key="1">
    <source>
        <dbReference type="SAM" id="Phobius"/>
    </source>
</evidence>
<organism evidence="2 3">
    <name type="scientific">Moorella mulderi DSM 14980</name>
    <dbReference type="NCBI Taxonomy" id="1122241"/>
    <lineage>
        <taxon>Bacteria</taxon>
        <taxon>Bacillati</taxon>
        <taxon>Bacillota</taxon>
        <taxon>Clostridia</taxon>
        <taxon>Neomoorellales</taxon>
        <taxon>Neomoorellaceae</taxon>
        <taxon>Neomoorella</taxon>
    </lineage>
</organism>
<keyword evidence="1" id="KW-1133">Transmembrane helix</keyword>
<dbReference type="AlphaFoldDB" id="A0A151AZ58"/>
<dbReference type="PATRIC" id="fig|1122241.3.peg.760"/>
<dbReference type="OrthoDB" id="2112909at2"/>
<keyword evidence="3" id="KW-1185">Reference proteome</keyword>
<comment type="caution">
    <text evidence="2">The sequence shown here is derived from an EMBL/GenBank/DDBJ whole genome shotgun (WGS) entry which is preliminary data.</text>
</comment>
<feature type="transmembrane region" description="Helical" evidence="1">
    <location>
        <begin position="31"/>
        <end position="50"/>
    </location>
</feature>
<accession>A0A151AZ58</accession>
<reference evidence="2 3" key="1">
    <citation type="submission" date="2016-02" db="EMBL/GenBank/DDBJ databases">
        <title>Genome sequence of Moorella mulderi DSM 14980.</title>
        <authorList>
            <person name="Poehlein A."/>
            <person name="Daniel R."/>
        </authorList>
    </citation>
    <scope>NUCLEOTIDE SEQUENCE [LARGE SCALE GENOMIC DNA]</scope>
    <source>
        <strain evidence="2 3">DSM 14980</strain>
    </source>
</reference>
<name>A0A151AZ58_9FIRM</name>
<dbReference type="EMBL" id="LTBC01000002">
    <property type="protein sequence ID" value="KYH32944.1"/>
    <property type="molecule type" value="Genomic_DNA"/>
</dbReference>
<dbReference type="RefSeq" id="WP_062281632.1">
    <property type="nucleotide sequence ID" value="NZ_LTBC01000002.1"/>
</dbReference>